<dbReference type="InterPro" id="IPR001375">
    <property type="entry name" value="Peptidase_S9_cat"/>
</dbReference>
<proteinExistence type="predicted"/>
<dbReference type="GO" id="GO:0004252">
    <property type="term" value="F:serine-type endopeptidase activity"/>
    <property type="evidence" value="ECO:0007669"/>
    <property type="project" value="TreeGrafter"/>
</dbReference>
<dbReference type="EMBL" id="CP000473">
    <property type="protein sequence ID" value="ABJ87446.1"/>
    <property type="molecule type" value="Genomic_DNA"/>
</dbReference>
<dbReference type="Pfam" id="PF07676">
    <property type="entry name" value="PD40"/>
    <property type="match status" value="4"/>
</dbReference>
<dbReference type="Pfam" id="PF00326">
    <property type="entry name" value="Peptidase_S9"/>
    <property type="match status" value="1"/>
</dbReference>
<dbReference type="PANTHER" id="PTHR42776:SF27">
    <property type="entry name" value="DIPEPTIDYL PEPTIDASE FAMILY MEMBER 6"/>
    <property type="match status" value="1"/>
</dbReference>
<dbReference type="InParanoid" id="Q01SC4"/>
<feature type="domain" description="Peptidase S9 prolyl oligopeptidase catalytic" evidence="4">
    <location>
        <begin position="451"/>
        <end position="648"/>
    </location>
</feature>
<dbReference type="InterPro" id="IPR011042">
    <property type="entry name" value="6-blade_b-propeller_TolB-like"/>
</dbReference>
<reference evidence="5" key="1">
    <citation type="submission" date="2006-10" db="EMBL/GenBank/DDBJ databases">
        <title>Complete sequence of Solibacter usitatus Ellin6076.</title>
        <authorList>
            <consortium name="US DOE Joint Genome Institute"/>
            <person name="Copeland A."/>
            <person name="Lucas S."/>
            <person name="Lapidus A."/>
            <person name="Barry K."/>
            <person name="Detter J.C."/>
            <person name="Glavina del Rio T."/>
            <person name="Hammon N."/>
            <person name="Israni S."/>
            <person name="Dalin E."/>
            <person name="Tice H."/>
            <person name="Pitluck S."/>
            <person name="Thompson L.S."/>
            <person name="Brettin T."/>
            <person name="Bruce D."/>
            <person name="Han C."/>
            <person name="Tapia R."/>
            <person name="Gilna P."/>
            <person name="Schmutz J."/>
            <person name="Larimer F."/>
            <person name="Land M."/>
            <person name="Hauser L."/>
            <person name="Kyrpides N."/>
            <person name="Mikhailova N."/>
            <person name="Janssen P.H."/>
            <person name="Kuske C.R."/>
            <person name="Richardson P."/>
        </authorList>
    </citation>
    <scope>NUCLEOTIDE SEQUENCE</scope>
    <source>
        <strain evidence="5">Ellin6076</strain>
    </source>
</reference>
<name>Q01SC4_SOLUE</name>
<accession>Q01SC4</accession>
<keyword evidence="2" id="KW-0645">Protease</keyword>
<dbReference type="InterPro" id="IPR011659">
    <property type="entry name" value="WD40"/>
</dbReference>
<organism evidence="5">
    <name type="scientific">Solibacter usitatus (strain Ellin6076)</name>
    <dbReference type="NCBI Taxonomy" id="234267"/>
    <lineage>
        <taxon>Bacteria</taxon>
        <taxon>Pseudomonadati</taxon>
        <taxon>Acidobacteriota</taxon>
        <taxon>Terriglobia</taxon>
        <taxon>Bryobacterales</taxon>
        <taxon>Solibacteraceae</taxon>
        <taxon>Candidatus Solibacter</taxon>
    </lineage>
</organism>
<dbReference type="eggNOG" id="COG1506">
    <property type="taxonomic scope" value="Bacteria"/>
</dbReference>
<evidence type="ECO:0000259" key="4">
    <source>
        <dbReference type="Pfam" id="PF00326"/>
    </source>
</evidence>
<feature type="signal peptide" evidence="3">
    <location>
        <begin position="1"/>
        <end position="17"/>
    </location>
</feature>
<dbReference type="eggNOG" id="COG0823">
    <property type="taxonomic scope" value="Bacteria"/>
</dbReference>
<feature type="chain" id="PRO_5004162558" evidence="3">
    <location>
        <begin position="18"/>
        <end position="652"/>
    </location>
</feature>
<dbReference type="OrthoDB" id="108903at2"/>
<dbReference type="HOGENOM" id="CLU_008615_2_1_0"/>
<evidence type="ECO:0000256" key="1">
    <source>
        <dbReference type="ARBA" id="ARBA00022801"/>
    </source>
</evidence>
<dbReference type="PANTHER" id="PTHR42776">
    <property type="entry name" value="SERINE PEPTIDASE S9 FAMILY MEMBER"/>
    <property type="match status" value="1"/>
</dbReference>
<dbReference type="GO" id="GO:0006508">
    <property type="term" value="P:proteolysis"/>
    <property type="evidence" value="ECO:0007669"/>
    <property type="project" value="InterPro"/>
</dbReference>
<dbReference type="AlphaFoldDB" id="Q01SC4"/>
<protein>
    <submittedName>
        <fullName evidence="5">Peptidase S9, prolyl oligopeptidase active site domain protein</fullName>
    </submittedName>
</protein>
<dbReference type="KEGG" id="sus:Acid_6523"/>
<dbReference type="InterPro" id="IPR029058">
    <property type="entry name" value="AB_hydrolase_fold"/>
</dbReference>
<keyword evidence="3" id="KW-0732">Signal</keyword>
<dbReference type="Gene3D" id="2.120.10.30">
    <property type="entry name" value="TolB, C-terminal domain"/>
    <property type="match status" value="2"/>
</dbReference>
<keyword evidence="1" id="KW-0378">Hydrolase</keyword>
<keyword evidence="2" id="KW-0720">Serine protease</keyword>
<evidence type="ECO:0000256" key="3">
    <source>
        <dbReference type="SAM" id="SignalP"/>
    </source>
</evidence>
<gene>
    <name evidence="5" type="ordered locus">Acid_6523</name>
</gene>
<evidence type="ECO:0000256" key="2">
    <source>
        <dbReference type="ARBA" id="ARBA00022825"/>
    </source>
</evidence>
<dbReference type="SUPFAM" id="SSF53474">
    <property type="entry name" value="alpha/beta-Hydrolases"/>
    <property type="match status" value="1"/>
</dbReference>
<dbReference type="Gene3D" id="3.40.50.1820">
    <property type="entry name" value="alpha/beta hydrolase"/>
    <property type="match status" value="1"/>
</dbReference>
<dbReference type="SUPFAM" id="SSF82171">
    <property type="entry name" value="DPP6 N-terminal domain-like"/>
    <property type="match status" value="1"/>
</dbReference>
<sequence precursor="true">MRYALLLASLLCASAFAAGTVPTIDESLGMKSVAGAQISPDGRYVAYTVQQANWDENDFISQIWIAVTATGERYQLTSGKKSSTGPQWSPDSHRLAFTSDRDGKRQIYLISPNGGEAIALTSEENGVSAIAWSPDGASIAFTSSGPDAKPRKDRKEKYGEFEIIEHDYTMSHLWLIKVADNKPKATALTSGDKFSVGAFSWSPDGKRIAFAAGRDPDLGSQDTESIYVLDLADLHVKKLLDSPGPHSNPKWSPNGREIAFTTSNSVPNFFYANRYIAVIPADGGQPRLLTKDFDEDPNLLEWADDGIYFGASQKTAAHTFRIDPATRAIRRITGPDAFHATGGSFTRDHRTFAGVGASPNRFPEIFVSSVSDFAPKYLTDVAAQYKDFHLATREVVQWKSKDGASIEGILIKPADFDPARKYPLLVVIHGGPTGVDTPLMAADRTYPVERFVAKGALVLKPNYRGSAGYGEKFRALNVRNLGVGDYDDVITGVDSLIAKGIVDKDKVGAMGWSQGGYISAFITCYSDRFKAVSVGAGISDWMTYYVNTDIHPFTRQYLKATPWEDPEIYRKTSPITYVSRAQTPTLIQHGDQDKRVPPPNAFELYQALKDRNVPVKLILYKGFGHPINKPKQQRAVMEHNYDWFAKYIWGEE</sequence>
<dbReference type="STRING" id="234267.Acid_6523"/>
<evidence type="ECO:0000313" key="5">
    <source>
        <dbReference type="EMBL" id="ABJ87446.1"/>
    </source>
</evidence>